<sequence length="95" mass="10697">AYSLPATFLDCFDWDSDSENGGPGMAPMSHPEQRLLEALKWLNQKDWEQKEKGLLSMRCLASWHPEVLFSRLHDVSTAVTREVSCLGEESISASK</sequence>
<organism evidence="1 2">
    <name type="scientific">Eleutherodactylus coqui</name>
    <name type="common">Puerto Rican coqui</name>
    <dbReference type="NCBI Taxonomy" id="57060"/>
    <lineage>
        <taxon>Eukaryota</taxon>
        <taxon>Metazoa</taxon>
        <taxon>Chordata</taxon>
        <taxon>Craniata</taxon>
        <taxon>Vertebrata</taxon>
        <taxon>Euteleostomi</taxon>
        <taxon>Amphibia</taxon>
        <taxon>Batrachia</taxon>
        <taxon>Anura</taxon>
        <taxon>Neobatrachia</taxon>
        <taxon>Hyloidea</taxon>
        <taxon>Eleutherodactylidae</taxon>
        <taxon>Eleutherodactylinae</taxon>
        <taxon>Eleutherodactylus</taxon>
        <taxon>Eleutherodactylus</taxon>
    </lineage>
</organism>
<dbReference type="GO" id="GO:0005929">
    <property type="term" value="C:cilium"/>
    <property type="evidence" value="ECO:0007669"/>
    <property type="project" value="TreeGrafter"/>
</dbReference>
<dbReference type="EMBL" id="WNTK01092042">
    <property type="protein sequence ID" value="KAG9460269.1"/>
    <property type="molecule type" value="Genomic_DNA"/>
</dbReference>
<proteinExistence type="predicted"/>
<dbReference type="GO" id="GO:0000226">
    <property type="term" value="P:microtubule cytoskeleton organization"/>
    <property type="evidence" value="ECO:0007669"/>
    <property type="project" value="TreeGrafter"/>
</dbReference>
<reference evidence="1" key="1">
    <citation type="thesis" date="2020" institute="ProQuest LLC" country="789 East Eisenhower Parkway, Ann Arbor, MI, USA">
        <title>Comparative Genomics and Chromosome Evolution.</title>
        <authorList>
            <person name="Mudd A.B."/>
        </authorList>
    </citation>
    <scope>NUCLEOTIDE SEQUENCE</scope>
    <source>
        <strain evidence="1">HN-11 Male</strain>
        <tissue evidence="1">Kidney and liver</tissue>
    </source>
</reference>
<keyword evidence="2" id="KW-1185">Reference proteome</keyword>
<dbReference type="GO" id="GO:0005881">
    <property type="term" value="C:cytoplasmic microtubule"/>
    <property type="evidence" value="ECO:0007669"/>
    <property type="project" value="TreeGrafter"/>
</dbReference>
<dbReference type="Proteomes" id="UP000770717">
    <property type="component" value="Unassembled WGS sequence"/>
</dbReference>
<evidence type="ECO:0000313" key="2">
    <source>
        <dbReference type="Proteomes" id="UP000770717"/>
    </source>
</evidence>
<evidence type="ECO:0000313" key="1">
    <source>
        <dbReference type="EMBL" id="KAG9460269.1"/>
    </source>
</evidence>
<dbReference type="GO" id="GO:0008017">
    <property type="term" value="F:microtubule binding"/>
    <property type="evidence" value="ECO:0007669"/>
    <property type="project" value="TreeGrafter"/>
</dbReference>
<comment type="caution">
    <text evidence="1">The sequence shown here is derived from an EMBL/GenBank/DDBJ whole genome shotgun (WGS) entry which is preliminary data.</text>
</comment>
<dbReference type="OrthoDB" id="63891at2759"/>
<dbReference type="PANTHER" id="PTHR21567">
    <property type="entry name" value="CLASP"/>
    <property type="match status" value="1"/>
</dbReference>
<dbReference type="AlphaFoldDB" id="A0A8J6E4Z8"/>
<dbReference type="PANTHER" id="PTHR21567:SF42">
    <property type="entry name" value="TOG ARRAY REGULATOR OF AXONEMAL MICROTUBULES PROTEIN 2"/>
    <property type="match status" value="1"/>
</dbReference>
<accession>A0A8J6E4Z8</accession>
<protein>
    <submittedName>
        <fullName evidence="1">Uncharacterized protein</fullName>
    </submittedName>
</protein>
<name>A0A8J6E4Z8_ELECQ</name>
<feature type="non-terminal residue" evidence="1">
    <location>
        <position position="95"/>
    </location>
</feature>
<gene>
    <name evidence="1" type="ORF">GDO78_022989</name>
</gene>